<feature type="compositionally biased region" description="Low complexity" evidence="1">
    <location>
        <begin position="119"/>
        <end position="153"/>
    </location>
</feature>
<gene>
    <name evidence="2" type="ORF">BO83DRAFT_385819</name>
</gene>
<keyword evidence="3" id="KW-1185">Reference proteome</keyword>
<evidence type="ECO:0000313" key="2">
    <source>
        <dbReference type="EMBL" id="PWY81433.1"/>
    </source>
</evidence>
<organism evidence="2 3">
    <name type="scientific">Aspergillus eucalypticola (strain CBS 122712 / IBT 29274)</name>
    <dbReference type="NCBI Taxonomy" id="1448314"/>
    <lineage>
        <taxon>Eukaryota</taxon>
        <taxon>Fungi</taxon>
        <taxon>Dikarya</taxon>
        <taxon>Ascomycota</taxon>
        <taxon>Pezizomycotina</taxon>
        <taxon>Eurotiomycetes</taxon>
        <taxon>Eurotiomycetidae</taxon>
        <taxon>Eurotiales</taxon>
        <taxon>Aspergillaceae</taxon>
        <taxon>Aspergillus</taxon>
        <taxon>Aspergillus subgen. Circumdati</taxon>
    </lineage>
</organism>
<name>A0A317W4T8_ASPEC</name>
<feature type="compositionally biased region" description="Low complexity" evidence="1">
    <location>
        <begin position="92"/>
        <end position="112"/>
    </location>
</feature>
<proteinExistence type="predicted"/>
<feature type="region of interest" description="Disordered" evidence="1">
    <location>
        <begin position="1"/>
        <end position="29"/>
    </location>
</feature>
<dbReference type="GeneID" id="37054602"/>
<protein>
    <submittedName>
        <fullName evidence="2">Uncharacterized protein</fullName>
    </submittedName>
</protein>
<dbReference type="Proteomes" id="UP000246171">
    <property type="component" value="Unassembled WGS sequence"/>
</dbReference>
<feature type="compositionally biased region" description="Basic and acidic residues" evidence="1">
    <location>
        <begin position="14"/>
        <end position="29"/>
    </location>
</feature>
<reference evidence="2" key="1">
    <citation type="submission" date="2016-12" db="EMBL/GenBank/DDBJ databases">
        <title>The genomes of Aspergillus section Nigri reveals drivers in fungal speciation.</title>
        <authorList>
            <consortium name="DOE Joint Genome Institute"/>
            <person name="Vesth T.C."/>
            <person name="Nybo J."/>
            <person name="Theobald S."/>
            <person name="Brandl J."/>
            <person name="Frisvad J.C."/>
            <person name="Nielsen K.F."/>
            <person name="Lyhne E.K."/>
            <person name="Kogle M.E."/>
            <person name="Kuo A."/>
            <person name="Riley R."/>
            <person name="Clum A."/>
            <person name="Nolan M."/>
            <person name="Lipzen A."/>
            <person name="Salamov A."/>
            <person name="Henrissat B."/>
            <person name="Wiebenga A."/>
            <person name="De vries R.P."/>
            <person name="Grigoriev I.V."/>
            <person name="Mortensen U.H."/>
            <person name="Andersen M.R."/>
            <person name="Baker S.E."/>
        </authorList>
    </citation>
    <scope>NUCLEOTIDE SEQUENCE</scope>
    <source>
        <strain evidence="2">CBS 122712</strain>
    </source>
</reference>
<evidence type="ECO:0000313" key="3">
    <source>
        <dbReference type="Proteomes" id="UP000246171"/>
    </source>
</evidence>
<evidence type="ECO:0000256" key="1">
    <source>
        <dbReference type="SAM" id="MobiDB-lite"/>
    </source>
</evidence>
<dbReference type="AlphaFoldDB" id="A0A317W4T8"/>
<accession>A0A317W4T8</accession>
<sequence>MYKDERQGRRKNRERPQAEKKGSWEKSQSRRENILILISTYLSTYPHLSSQPNQKCALTNPPPPPPHFFPFFIIILIRPQQQNVHLNTRNINNNPTPSTPPTTSNAINANPSSGGGGPSSPSLSVTLSIPSTTPTPLSSTTASPTSSPTSSPIPRRRRFNNNHYYNNAIGSLNTTSLSDYNYGQDYYFGRSSNNRSRSQSPFRYYHHHHRPSSMSMMLLRRRPSKVDLALSEERSRADEDKIERLGLDLMEPRPVDPLLGVGFALDSMDDSVFGAVDGGVWERSASQPRFVMGGIFEVMEGRG</sequence>
<dbReference type="OrthoDB" id="4588567at2759"/>
<dbReference type="EMBL" id="MSFU01000004">
    <property type="protein sequence ID" value="PWY81433.1"/>
    <property type="molecule type" value="Genomic_DNA"/>
</dbReference>
<feature type="region of interest" description="Disordered" evidence="1">
    <location>
        <begin position="87"/>
        <end position="160"/>
    </location>
</feature>
<dbReference type="RefSeq" id="XP_025391856.1">
    <property type="nucleotide sequence ID" value="XM_025532640.1"/>
</dbReference>
<dbReference type="VEuPathDB" id="FungiDB:BO83DRAFT_385819"/>
<comment type="caution">
    <text evidence="2">The sequence shown here is derived from an EMBL/GenBank/DDBJ whole genome shotgun (WGS) entry which is preliminary data.</text>
</comment>